<proteinExistence type="predicted"/>
<feature type="region of interest" description="Disordered" evidence="1">
    <location>
        <begin position="235"/>
        <end position="263"/>
    </location>
</feature>
<name>A0ABW7RYZ3_STRTE</name>
<evidence type="ECO:0000313" key="4">
    <source>
        <dbReference type="Proteomes" id="UP001610810"/>
    </source>
</evidence>
<accession>A0ABW7RYZ3</accession>
<feature type="compositionally biased region" description="Basic and acidic residues" evidence="1">
    <location>
        <begin position="1"/>
        <end position="10"/>
    </location>
</feature>
<reference evidence="3 4" key="1">
    <citation type="submission" date="2024-10" db="EMBL/GenBank/DDBJ databases">
        <authorList>
            <person name="Wannawong T."/>
            <person name="Kuncharoen N."/>
            <person name="Mhuantong W."/>
        </authorList>
    </citation>
    <scope>NUCLEOTIDE SEQUENCE [LARGE SCALE GENOMIC DNA]</scope>
    <source>
        <strain evidence="3 4">CALK1-4</strain>
    </source>
</reference>
<gene>
    <name evidence="3" type="ORF">ACH3YB_16450</name>
</gene>
<organism evidence="3 4">
    <name type="scientific">Streptomyces tendae</name>
    <dbReference type="NCBI Taxonomy" id="1932"/>
    <lineage>
        <taxon>Bacteria</taxon>
        <taxon>Bacillati</taxon>
        <taxon>Actinomycetota</taxon>
        <taxon>Actinomycetes</taxon>
        <taxon>Kitasatosporales</taxon>
        <taxon>Streptomycetaceae</taxon>
        <taxon>Streptomyces</taxon>
    </lineage>
</organism>
<feature type="region of interest" description="Disordered" evidence="1">
    <location>
        <begin position="1"/>
        <end position="23"/>
    </location>
</feature>
<feature type="region of interest" description="Disordered" evidence="1">
    <location>
        <begin position="50"/>
        <end position="128"/>
    </location>
</feature>
<evidence type="ECO:0000313" key="3">
    <source>
        <dbReference type="EMBL" id="MFI0573211.1"/>
    </source>
</evidence>
<evidence type="ECO:0008006" key="5">
    <source>
        <dbReference type="Google" id="ProtNLM"/>
    </source>
</evidence>
<dbReference type="EMBL" id="JBIQWK010000004">
    <property type="protein sequence ID" value="MFI0573211.1"/>
    <property type="molecule type" value="Genomic_DNA"/>
</dbReference>
<comment type="caution">
    <text evidence="3">The sequence shown here is derived from an EMBL/GenBank/DDBJ whole genome shotgun (WGS) entry which is preliminary data.</text>
</comment>
<dbReference type="RefSeq" id="WP_237556222.1">
    <property type="nucleotide sequence ID" value="NZ_JBIQWK010000004.1"/>
</dbReference>
<dbReference type="Proteomes" id="UP001610810">
    <property type="component" value="Unassembled WGS sequence"/>
</dbReference>
<feature type="region of interest" description="Disordered" evidence="1">
    <location>
        <begin position="194"/>
        <end position="213"/>
    </location>
</feature>
<keyword evidence="2" id="KW-1133">Transmembrane helix</keyword>
<evidence type="ECO:0000256" key="1">
    <source>
        <dbReference type="SAM" id="MobiDB-lite"/>
    </source>
</evidence>
<keyword evidence="4" id="KW-1185">Reference proteome</keyword>
<sequence>MPLHAGEHRAVGPRRTGSRRSGPARRRIRLYGLAGVVVCAVVLPFAVASAGPSGDADPEGSTAVPLLARGGDEKASASSAAAEAAPAVEPGQRFETGTVPEFGDGFGGAGRVTDADAPARSPLPPGPALAARCGPELTSPAGVEAQTCVLTRGSETWARTYYRNATGGPLEAVLSLMGPDGRSVRTSCAVSVEDAPGTCETPPEDTGDASRGGLEGYTAVAEFARRAGYGPLLLRAGSAGGGGDVEGGGSGHGDANNPAGAGS</sequence>
<feature type="compositionally biased region" description="Low complexity" evidence="1">
    <location>
        <begin position="76"/>
        <end position="87"/>
    </location>
</feature>
<keyword evidence="2" id="KW-0812">Transmembrane</keyword>
<feature type="transmembrane region" description="Helical" evidence="2">
    <location>
        <begin position="28"/>
        <end position="47"/>
    </location>
</feature>
<keyword evidence="2" id="KW-0472">Membrane</keyword>
<protein>
    <recommendedName>
        <fullName evidence="5">Serine/threonine protein kinase</fullName>
    </recommendedName>
</protein>
<evidence type="ECO:0000256" key="2">
    <source>
        <dbReference type="SAM" id="Phobius"/>
    </source>
</evidence>
<feature type="compositionally biased region" description="Gly residues" evidence="1">
    <location>
        <begin position="238"/>
        <end position="252"/>
    </location>
</feature>